<sequence>MTGDRITPAIVSALARSEYDEDAQHERAMNAMNLVRDDLADGRTPDRRLVNVALACACHPCLDGMVEQARELGPWLAVAEPSPPSPVERFVAECCEFTPGSPTDATPVEFCEAYVRWARDNGENTAGVSTVGLGRELSARFGIRSTPVRSVRIYRGLALRQGSAAADGEDSANGASRARSVPRAQCRAQVGAQVAGSAVAGNSSSSEHIEAGNSC</sequence>
<accession>A0AA41XPW1</accession>
<evidence type="ECO:0008006" key="3">
    <source>
        <dbReference type="Google" id="ProtNLM"/>
    </source>
</evidence>
<organism evidence="1 2">
    <name type="scientific">Mycobacterium alsense</name>
    <dbReference type="NCBI Taxonomy" id="324058"/>
    <lineage>
        <taxon>Bacteria</taxon>
        <taxon>Bacillati</taxon>
        <taxon>Actinomycetota</taxon>
        <taxon>Actinomycetes</taxon>
        <taxon>Mycobacteriales</taxon>
        <taxon>Mycobacteriaceae</taxon>
        <taxon>Mycobacterium</taxon>
    </lineage>
</organism>
<dbReference type="EMBL" id="JACKVH010000014">
    <property type="protein sequence ID" value="MCV7379955.1"/>
    <property type="molecule type" value="Genomic_DNA"/>
</dbReference>
<dbReference type="AlphaFoldDB" id="A0AA41XPW1"/>
<reference evidence="1" key="2">
    <citation type="journal article" date="2022" name="BMC Genomics">
        <title>Comparative genome analysis of mycobacteria focusing on tRNA and non-coding RNA.</title>
        <authorList>
            <person name="Behra P.R.K."/>
            <person name="Pettersson B.M.F."/>
            <person name="Ramesh M."/>
            <person name="Das S."/>
            <person name="Dasgupta S."/>
            <person name="Kirsebom L.A."/>
        </authorList>
    </citation>
    <scope>NUCLEOTIDE SEQUENCE</scope>
    <source>
        <strain evidence="1">CCUG 55640</strain>
    </source>
</reference>
<evidence type="ECO:0000313" key="2">
    <source>
        <dbReference type="Proteomes" id="UP001141650"/>
    </source>
</evidence>
<protein>
    <recommendedName>
        <fullName evidence="3">DNA primase/nucleoside triphosphatase C-terminal domain-containing protein</fullName>
    </recommendedName>
</protein>
<gene>
    <name evidence="1" type="ORF">H7K38_15005</name>
</gene>
<name>A0AA41XPW1_9MYCO</name>
<evidence type="ECO:0000313" key="1">
    <source>
        <dbReference type="EMBL" id="MCV7379955.1"/>
    </source>
</evidence>
<dbReference type="Proteomes" id="UP001141650">
    <property type="component" value="Unassembled WGS sequence"/>
</dbReference>
<reference evidence="1" key="1">
    <citation type="submission" date="2020-07" db="EMBL/GenBank/DDBJ databases">
        <authorList>
            <person name="Pettersson B.M.F."/>
            <person name="Behra P.R.K."/>
            <person name="Ramesh M."/>
            <person name="Das S."/>
            <person name="Dasgupta S."/>
            <person name="Kirsebom L.A."/>
        </authorList>
    </citation>
    <scope>NUCLEOTIDE SEQUENCE</scope>
    <source>
        <strain evidence="1">CCUG 55640</strain>
    </source>
</reference>
<proteinExistence type="predicted"/>
<comment type="caution">
    <text evidence="1">The sequence shown here is derived from an EMBL/GenBank/DDBJ whole genome shotgun (WGS) entry which is preliminary data.</text>
</comment>
<dbReference type="RefSeq" id="WP_142276372.1">
    <property type="nucleotide sequence ID" value="NZ_JACKVH010000014.1"/>
</dbReference>